<accession>A0A645HHE6</accession>
<dbReference type="Pfam" id="PF19654">
    <property type="entry name" value="DUF6157"/>
    <property type="match status" value="1"/>
</dbReference>
<organism evidence="1">
    <name type="scientific">bioreactor metagenome</name>
    <dbReference type="NCBI Taxonomy" id="1076179"/>
    <lineage>
        <taxon>unclassified sequences</taxon>
        <taxon>metagenomes</taxon>
        <taxon>ecological metagenomes</taxon>
    </lineage>
</organism>
<dbReference type="EMBL" id="VSSQ01093703">
    <property type="protein sequence ID" value="MPN38458.1"/>
    <property type="molecule type" value="Genomic_DNA"/>
</dbReference>
<evidence type="ECO:0000313" key="1">
    <source>
        <dbReference type="EMBL" id="MPN38458.1"/>
    </source>
</evidence>
<dbReference type="InterPro" id="IPR046155">
    <property type="entry name" value="DUF6157"/>
</dbReference>
<gene>
    <name evidence="1" type="ORF">SDC9_185982</name>
</gene>
<comment type="caution">
    <text evidence="1">The sequence shown here is derived from an EMBL/GenBank/DDBJ whole genome shotgun (WGS) entry which is preliminary data.</text>
</comment>
<name>A0A645HHE6_9ZZZZ</name>
<dbReference type="AlphaFoldDB" id="A0A645HHE6"/>
<proteinExistence type="predicted"/>
<reference evidence="1" key="1">
    <citation type="submission" date="2019-08" db="EMBL/GenBank/DDBJ databases">
        <authorList>
            <person name="Kucharzyk K."/>
            <person name="Murdoch R.W."/>
            <person name="Higgins S."/>
            <person name="Loffler F."/>
        </authorList>
    </citation>
    <scope>NUCLEOTIDE SEQUENCE</scope>
</reference>
<sequence length="137" mass="15600">MTKIHTTNYFDTFIEVAPDTKANSGTPPPSKEKKTVAQMQYDLIANNPYQYSSDDILFQVYADRNDLNESEYKQAREQFFSKGQPCLRTSPLTKTYGYGIHSNKNGKIALYGMETREYANFITDSEVVKVKAMKSGK</sequence>
<protein>
    <submittedName>
        <fullName evidence="1">Uncharacterized protein</fullName>
    </submittedName>
</protein>